<proteinExistence type="inferred from homology"/>
<dbReference type="Gene3D" id="3.40.50.720">
    <property type="entry name" value="NAD(P)-binding Rossmann-like Domain"/>
    <property type="match status" value="1"/>
</dbReference>
<dbReference type="Pfam" id="PF00106">
    <property type="entry name" value="adh_short"/>
    <property type="match status" value="1"/>
</dbReference>
<keyword evidence="6" id="KW-0812">Transmembrane</keyword>
<dbReference type="GO" id="GO:0070524">
    <property type="term" value="F:11-beta-hydroxysteroid dehydrogenase (NADP+) activity"/>
    <property type="evidence" value="ECO:0007669"/>
    <property type="project" value="UniProtKB-EC"/>
</dbReference>
<keyword evidence="5 7" id="KW-0560">Oxidoreductase</keyword>
<dbReference type="PANTHER" id="PTHR43391">
    <property type="entry name" value="RETINOL DEHYDROGENASE-RELATED"/>
    <property type="match status" value="1"/>
</dbReference>
<keyword evidence="3" id="KW-0521">NADP</keyword>
<dbReference type="GO" id="GO:0016020">
    <property type="term" value="C:membrane"/>
    <property type="evidence" value="ECO:0007669"/>
    <property type="project" value="UniProtKB-SubCell"/>
</dbReference>
<feature type="transmembrane region" description="Helical" evidence="6">
    <location>
        <begin position="46"/>
        <end position="66"/>
    </location>
</feature>
<evidence type="ECO:0000256" key="6">
    <source>
        <dbReference type="SAM" id="Phobius"/>
    </source>
</evidence>
<comment type="caution">
    <text evidence="7">The sequence shown here is derived from an EMBL/GenBank/DDBJ whole genome shotgun (WGS) entry which is preliminary data.</text>
</comment>
<comment type="similarity">
    <text evidence="2">Belongs to the short-chain dehydrogenases/reductases (SDR) family.</text>
</comment>
<evidence type="ECO:0000256" key="1">
    <source>
        <dbReference type="ARBA" id="ARBA00004606"/>
    </source>
</evidence>
<feature type="transmembrane region" description="Helical" evidence="6">
    <location>
        <begin position="21"/>
        <end position="40"/>
    </location>
</feature>
<dbReference type="GO" id="GO:0005829">
    <property type="term" value="C:cytosol"/>
    <property type="evidence" value="ECO:0000318"/>
    <property type="project" value="GO_Central"/>
</dbReference>
<reference evidence="7" key="2">
    <citation type="submission" date="2020-06" db="EMBL/GenBank/DDBJ databases">
        <title>Helianthus annuus Genome sequencing and assembly Release 2.</title>
        <authorList>
            <person name="Gouzy J."/>
            <person name="Langlade N."/>
            <person name="Munos S."/>
        </authorList>
    </citation>
    <scope>NUCLEOTIDE SEQUENCE</scope>
    <source>
        <tissue evidence="7">Leaves</tissue>
    </source>
</reference>
<dbReference type="InterPro" id="IPR020904">
    <property type="entry name" value="Sc_DH/Rdtase_CS"/>
</dbReference>
<keyword evidence="4" id="KW-0735">Signal-anchor</keyword>
<comment type="subcellular location">
    <subcellularLocation>
        <location evidence="1">Membrane</location>
        <topology evidence="1">Single-pass type II membrane protein</topology>
    </subcellularLocation>
</comment>
<evidence type="ECO:0000256" key="2">
    <source>
        <dbReference type="ARBA" id="ARBA00006484"/>
    </source>
</evidence>
<reference evidence="7" key="1">
    <citation type="journal article" date="2017" name="Nature">
        <title>The sunflower genome provides insights into oil metabolism, flowering and Asterid evolution.</title>
        <authorList>
            <person name="Badouin H."/>
            <person name="Gouzy J."/>
            <person name="Grassa C.J."/>
            <person name="Murat F."/>
            <person name="Staton S.E."/>
            <person name="Cottret L."/>
            <person name="Lelandais-Briere C."/>
            <person name="Owens G.L."/>
            <person name="Carrere S."/>
            <person name="Mayjonade B."/>
            <person name="Legrand L."/>
            <person name="Gill N."/>
            <person name="Kane N.C."/>
            <person name="Bowers J.E."/>
            <person name="Hubner S."/>
            <person name="Bellec A."/>
            <person name="Berard A."/>
            <person name="Berges H."/>
            <person name="Blanchet N."/>
            <person name="Boniface M.C."/>
            <person name="Brunel D."/>
            <person name="Catrice O."/>
            <person name="Chaidir N."/>
            <person name="Claudel C."/>
            <person name="Donnadieu C."/>
            <person name="Faraut T."/>
            <person name="Fievet G."/>
            <person name="Helmstetter N."/>
            <person name="King M."/>
            <person name="Knapp S.J."/>
            <person name="Lai Z."/>
            <person name="Le Paslier M.C."/>
            <person name="Lippi Y."/>
            <person name="Lorenzon L."/>
            <person name="Mandel J.R."/>
            <person name="Marage G."/>
            <person name="Marchand G."/>
            <person name="Marquand E."/>
            <person name="Bret-Mestries E."/>
            <person name="Morien E."/>
            <person name="Nambeesan S."/>
            <person name="Nguyen T."/>
            <person name="Pegot-Espagnet P."/>
            <person name="Pouilly N."/>
            <person name="Raftis F."/>
            <person name="Sallet E."/>
            <person name="Schiex T."/>
            <person name="Thomas J."/>
            <person name="Vandecasteele C."/>
            <person name="Vares D."/>
            <person name="Vear F."/>
            <person name="Vautrin S."/>
            <person name="Crespi M."/>
            <person name="Mangin B."/>
            <person name="Burke J.M."/>
            <person name="Salse J."/>
            <person name="Munos S."/>
            <person name="Vincourt P."/>
            <person name="Rieseberg L.H."/>
            <person name="Langlade N.B."/>
        </authorList>
    </citation>
    <scope>NUCLEOTIDE SEQUENCE</scope>
    <source>
        <tissue evidence="7">Leaves</tissue>
    </source>
</reference>
<evidence type="ECO:0000313" key="8">
    <source>
        <dbReference type="Proteomes" id="UP000215914"/>
    </source>
</evidence>
<dbReference type="SUPFAM" id="SSF51735">
    <property type="entry name" value="NAD(P)-binding Rossmann-fold domains"/>
    <property type="match status" value="1"/>
</dbReference>
<organism evidence="7 8">
    <name type="scientific">Helianthus annuus</name>
    <name type="common">Common sunflower</name>
    <dbReference type="NCBI Taxonomy" id="4232"/>
    <lineage>
        <taxon>Eukaryota</taxon>
        <taxon>Viridiplantae</taxon>
        <taxon>Streptophyta</taxon>
        <taxon>Embryophyta</taxon>
        <taxon>Tracheophyta</taxon>
        <taxon>Spermatophyta</taxon>
        <taxon>Magnoliopsida</taxon>
        <taxon>eudicotyledons</taxon>
        <taxon>Gunneridae</taxon>
        <taxon>Pentapetalae</taxon>
        <taxon>asterids</taxon>
        <taxon>campanulids</taxon>
        <taxon>Asterales</taxon>
        <taxon>Asteraceae</taxon>
        <taxon>Asteroideae</taxon>
        <taxon>Heliantheae alliance</taxon>
        <taxon>Heliantheae</taxon>
        <taxon>Helianthus</taxon>
    </lineage>
</organism>
<dbReference type="EMBL" id="MNCJ02000331">
    <property type="protein sequence ID" value="KAF5757941.1"/>
    <property type="molecule type" value="Genomic_DNA"/>
</dbReference>
<gene>
    <name evidence="7" type="ORF">HanXRQr2_Chr16g0723671</name>
</gene>
<dbReference type="Proteomes" id="UP000215914">
    <property type="component" value="Unassembled WGS sequence"/>
</dbReference>
<keyword evidence="8" id="KW-1185">Reference proteome</keyword>
<name>A0A9K3DPR8_HELAN</name>
<keyword evidence="6" id="KW-0472">Membrane</keyword>
<dbReference type="AlphaFoldDB" id="A0A9K3DPR8"/>
<dbReference type="GO" id="GO:0016491">
    <property type="term" value="F:oxidoreductase activity"/>
    <property type="evidence" value="ECO:0000318"/>
    <property type="project" value="GO_Central"/>
</dbReference>
<dbReference type="InterPro" id="IPR002347">
    <property type="entry name" value="SDR_fam"/>
</dbReference>
<dbReference type="PRINTS" id="PR00081">
    <property type="entry name" value="GDHRDH"/>
</dbReference>
<dbReference type="EC" id="1.1.1.146" evidence="7"/>
<dbReference type="PANTHER" id="PTHR43391:SF89">
    <property type="entry name" value="11-BETA-HYDROXYSTEROID DEHYDROGENASE 1A-RELATED"/>
    <property type="match status" value="1"/>
</dbReference>
<evidence type="ECO:0000256" key="4">
    <source>
        <dbReference type="ARBA" id="ARBA00022968"/>
    </source>
</evidence>
<protein>
    <submittedName>
        <fullName evidence="7">11-beta-hydroxysteroid dehydrogenase</fullName>
        <ecNumber evidence="7">1.1.1.146</ecNumber>
    </submittedName>
</protein>
<keyword evidence="6" id="KW-1133">Transmembrane helix</keyword>
<evidence type="ECO:0000313" key="7">
    <source>
        <dbReference type="EMBL" id="KAF5757941.1"/>
    </source>
</evidence>
<sequence length="296" mass="33098">MQYFDDHLLLSKLNPNTTISSTFVTSGGIILHTVAIMDLVNGLLNLVAPPFTLFTIFFFLPPWIFFKFFLRIFRTVFTEDVSGKVVLITGASSGIGEDINFWGSVYTTKFAAPHLRNCGGRIVVLSSVASCVPPPRMSIYSASKAALSQFYETMRVEFGSDVKITIVTPGFIESEMTQGKFLSHEGKMVVDRVARDMLVNLSPVGKVEETATAIVKQVLRGERYVTEPAWMKMTYVWQVLWPEAVEWVNRLMCMTTVGGESRHDTFGKRILDVVGGRSILYPTSIRSPEMQPIKSN</sequence>
<dbReference type="PROSITE" id="PS00061">
    <property type="entry name" value="ADH_SHORT"/>
    <property type="match status" value="1"/>
</dbReference>
<accession>A0A9K3DPR8</accession>
<dbReference type="Gramene" id="mRNA:HanXRQr2_Chr16g0723671">
    <property type="protein sequence ID" value="mRNA:HanXRQr2_Chr16g0723671"/>
    <property type="gene ID" value="HanXRQr2_Chr16g0723671"/>
</dbReference>
<evidence type="ECO:0000256" key="3">
    <source>
        <dbReference type="ARBA" id="ARBA00022857"/>
    </source>
</evidence>
<evidence type="ECO:0000256" key="5">
    <source>
        <dbReference type="ARBA" id="ARBA00023002"/>
    </source>
</evidence>
<dbReference type="InterPro" id="IPR036291">
    <property type="entry name" value="NAD(P)-bd_dom_sf"/>
</dbReference>